<dbReference type="Proteomes" id="UP001233999">
    <property type="component" value="Unassembled WGS sequence"/>
</dbReference>
<feature type="non-terminal residue" evidence="1">
    <location>
        <position position="1"/>
    </location>
</feature>
<reference evidence="1" key="2">
    <citation type="submission" date="2023-05" db="EMBL/GenBank/DDBJ databases">
        <authorList>
            <person name="Fouks B."/>
        </authorList>
    </citation>
    <scope>NUCLEOTIDE SEQUENCE</scope>
    <source>
        <strain evidence="1">Stay&amp;Tobe</strain>
        <tissue evidence="1">Testes</tissue>
    </source>
</reference>
<feature type="non-terminal residue" evidence="1">
    <location>
        <position position="89"/>
    </location>
</feature>
<gene>
    <name evidence="1" type="ORF">L9F63_023594</name>
</gene>
<name>A0AAD7ZJ08_DIPPU</name>
<dbReference type="EMBL" id="JASPKZ010007970">
    <property type="protein sequence ID" value="KAJ9581227.1"/>
    <property type="molecule type" value="Genomic_DNA"/>
</dbReference>
<protein>
    <submittedName>
        <fullName evidence="1">Uncharacterized protein</fullName>
    </submittedName>
</protein>
<evidence type="ECO:0000313" key="2">
    <source>
        <dbReference type="Proteomes" id="UP001233999"/>
    </source>
</evidence>
<comment type="caution">
    <text evidence="1">The sequence shown here is derived from an EMBL/GenBank/DDBJ whole genome shotgun (WGS) entry which is preliminary data.</text>
</comment>
<proteinExistence type="predicted"/>
<evidence type="ECO:0000313" key="1">
    <source>
        <dbReference type="EMBL" id="KAJ9581227.1"/>
    </source>
</evidence>
<sequence length="89" mass="10329">KTDSLTHYNTLNYIKNGTSRLFAHTPILDSQYFIGGALLAHAGILPAKQAVAWMSWSSEFDLTDKLMNLKRVVAIWLLYRRIKHRRKQK</sequence>
<organism evidence="1 2">
    <name type="scientific">Diploptera punctata</name>
    <name type="common">Pacific beetle cockroach</name>
    <dbReference type="NCBI Taxonomy" id="6984"/>
    <lineage>
        <taxon>Eukaryota</taxon>
        <taxon>Metazoa</taxon>
        <taxon>Ecdysozoa</taxon>
        <taxon>Arthropoda</taxon>
        <taxon>Hexapoda</taxon>
        <taxon>Insecta</taxon>
        <taxon>Pterygota</taxon>
        <taxon>Neoptera</taxon>
        <taxon>Polyneoptera</taxon>
        <taxon>Dictyoptera</taxon>
        <taxon>Blattodea</taxon>
        <taxon>Blaberoidea</taxon>
        <taxon>Blaberidae</taxon>
        <taxon>Diplopterinae</taxon>
        <taxon>Diploptera</taxon>
    </lineage>
</organism>
<keyword evidence="2" id="KW-1185">Reference proteome</keyword>
<reference evidence="1" key="1">
    <citation type="journal article" date="2023" name="IScience">
        <title>Live-bearing cockroach genome reveals convergent evolutionary mechanisms linked to viviparity in insects and beyond.</title>
        <authorList>
            <person name="Fouks B."/>
            <person name="Harrison M.C."/>
            <person name="Mikhailova A.A."/>
            <person name="Marchal E."/>
            <person name="English S."/>
            <person name="Carruthers M."/>
            <person name="Jennings E.C."/>
            <person name="Chiamaka E.L."/>
            <person name="Frigard R.A."/>
            <person name="Pippel M."/>
            <person name="Attardo G.M."/>
            <person name="Benoit J.B."/>
            <person name="Bornberg-Bauer E."/>
            <person name="Tobe S.S."/>
        </authorList>
    </citation>
    <scope>NUCLEOTIDE SEQUENCE</scope>
    <source>
        <strain evidence="1">Stay&amp;Tobe</strain>
    </source>
</reference>
<accession>A0AAD7ZJ08</accession>
<dbReference type="AlphaFoldDB" id="A0AAD7ZJ08"/>